<evidence type="ECO:0000313" key="2">
    <source>
        <dbReference type="EMBL" id="CAG8531273.1"/>
    </source>
</evidence>
<evidence type="ECO:0000313" key="3">
    <source>
        <dbReference type="Proteomes" id="UP000789342"/>
    </source>
</evidence>
<keyword evidence="3" id="KW-1185">Reference proteome</keyword>
<dbReference type="GO" id="GO:0005776">
    <property type="term" value="C:autophagosome"/>
    <property type="evidence" value="ECO:0007669"/>
    <property type="project" value="TreeGrafter"/>
</dbReference>
<dbReference type="InterPro" id="IPR001245">
    <property type="entry name" value="Ser-Thr/Tyr_kinase_cat_dom"/>
</dbReference>
<dbReference type="Gene3D" id="1.10.510.10">
    <property type="entry name" value="Transferase(Phosphotransferase) domain 1"/>
    <property type="match status" value="2"/>
</dbReference>
<dbReference type="Gene3D" id="1.25.40.10">
    <property type="entry name" value="Tetratricopeptide repeat domain"/>
    <property type="match status" value="1"/>
</dbReference>
<dbReference type="GO" id="GO:0010506">
    <property type="term" value="P:regulation of autophagy"/>
    <property type="evidence" value="ECO:0007669"/>
    <property type="project" value="InterPro"/>
</dbReference>
<comment type="caution">
    <text evidence="2">The sequence shown here is derived from an EMBL/GenBank/DDBJ whole genome shotgun (WGS) entry which is preliminary data.</text>
</comment>
<dbReference type="SUPFAM" id="SSF56112">
    <property type="entry name" value="Protein kinase-like (PK-like)"/>
    <property type="match status" value="2"/>
</dbReference>
<reference evidence="2" key="1">
    <citation type="submission" date="2021-06" db="EMBL/GenBank/DDBJ databases">
        <authorList>
            <person name="Kallberg Y."/>
            <person name="Tangrot J."/>
            <person name="Rosling A."/>
        </authorList>
    </citation>
    <scope>NUCLEOTIDE SEQUENCE</scope>
    <source>
        <strain evidence="2">CL551</strain>
    </source>
</reference>
<dbReference type="Pfam" id="PF08238">
    <property type="entry name" value="Sel1"/>
    <property type="match status" value="3"/>
</dbReference>
<dbReference type="PROSITE" id="PS50011">
    <property type="entry name" value="PROTEIN_KINASE_DOM"/>
    <property type="match status" value="2"/>
</dbReference>
<sequence>MDHISIVQGWKLNYGLFYTDKDFKLSRKPVHSDDGKLDIKEYTGEPLVYVVTNNETSGAKEFKSWRLLRDTYFDLFATVEEEEADFTLSESDACILFPIAEITYDGTMDIAFKNVLSNCNHSFDPSLCQMYGHFIVRKLLVGGKIYIRNFADLTKSQVERLKAHIVWALETSRSSKENLFRDVETHNFPLIETDKKILRTPQKLMQWFEGLYQESLVEVISYEEVRPITSLVKKDLKNDDFVTRLVPGLPSLFTEFKLKDWVGDTPAINLLTWIEQFQICRGMQINSLNTSFSKERVVNFTRNIKVSSKKKELNARIISFVTNIDEYLFSNCINYSTVDLNEIPFIKQDNIFNKMSRSPILNADELNKICCIFEYEAVEISIQPESFEAVVEFEKAVDDALENIRPYQALQSVFERFGHIFPQRIVLGRRVFQNFNYNLPSENILSKNVEMESQKDVESFLSQFPGSLEYFKSSDQQKIEIIICWDKIIPLYKILDHERQRKIDIILKNRFNERILMTGLTPEIFRKESNCEQHFRVNFDEFLEDDNFEIYGSIVDENYTMLEDFVVKFRLFDYYGFSAFITAGKNDIKFRILWMVVGKPSELFVFSKNHRERNAVFQKMKVKLPSKKNPVYSVYFKFPTPLVEGCTTSSYFKYPSTNHEPNFTVRLKKWYYYLIQFEITYIHQTEDKFVDDEIQYAQLNACVVFPNSGEENFIDGSKEYIEVKYFGDVLGRDNYGKELSFVYHNSLILKGCADSGFCVKKEKIIWLGANSAWMLAKSDNDLLAIKIIFKTNLMASNNPDAKIPVEIQILSELQHTNIVSYLKFIETQELIVIFTKVDDQNTSNSGQPSPSSNWQTLSDYIKTNGRLKEDQAKNILRQISECIVFLNTHEYSNIIVSDEAILVSENLRKVKILLLDDVIIGSQLPEDLKFNFNIDDIDDIAYFSPERIIGHKYELPKSNVWTLGILLYLMLHGKIPFDNYYQIITASLVLNDDISFECKVLLQKMLAKKPQNRSTIQSVINNSWIKGDSYLKRKYSTSRAVFEESSGNSDIDLLLRNSQQEFSVTGRIPICWNPFGSFRNINLMAKGGFSKIYSAILENNQLTSDKRFVVKSESESNVVMKFLNSCDVNAFLRELKTHMIFNGFWGIVDCYGISQTPDSQSFILSLHHAKENDLDHFLSQNFHRLNWKDKLNISLDIIIGLHGIHLNGLIHSDLHPGNIFCDSTLTYIGDFGQTHSADSEINDELCGVIMFMAPELLREKKYTMASDIYSFGIILWQLASGHKPYQDMNASDIPLSVFSGLRPEIPKDTPKCYADLIRRCWDTNPVNRPTTEIIMHTLFKWKGKDNLEFENADNRFRSSEIELLESSECDTRHLYTNISDKLLITARHDLNTIDIVLGIGRVVSGKIDINQGSGDISGKVDNNFSEILQKAEIGDKMSMKLVATYYANGQNVTKDMNRAYRWYRKCYYEGVNIDFENWTSLVEWYSNKYNANDKCRLAWLIGNGLGTEKDHIRAYSLYASAAESGYAHAQFMAGLCCEKGIGRAKDLRKAFDWIMKASIQGNVIAKKHLYDSYESSINLRQELNLTNKFAKVLLSRIPVEIYKPTAKELASEVELSDMQKPISITAK</sequence>
<dbReference type="InterPro" id="IPR045269">
    <property type="entry name" value="Atg1-like"/>
</dbReference>
<name>A0A9N9AI15_9GLOM</name>
<feature type="domain" description="Protein kinase" evidence="1">
    <location>
        <begin position="1078"/>
        <end position="1339"/>
    </location>
</feature>
<dbReference type="GO" id="GO:0000045">
    <property type="term" value="P:autophagosome assembly"/>
    <property type="evidence" value="ECO:0007669"/>
    <property type="project" value="TreeGrafter"/>
</dbReference>
<dbReference type="InterPro" id="IPR011009">
    <property type="entry name" value="Kinase-like_dom_sf"/>
</dbReference>
<dbReference type="GO" id="GO:0005829">
    <property type="term" value="C:cytosol"/>
    <property type="evidence" value="ECO:0007669"/>
    <property type="project" value="TreeGrafter"/>
</dbReference>
<evidence type="ECO:0000259" key="1">
    <source>
        <dbReference type="PROSITE" id="PS50011"/>
    </source>
</evidence>
<feature type="domain" description="Protein kinase" evidence="1">
    <location>
        <begin position="759"/>
        <end position="1025"/>
    </location>
</feature>
<organism evidence="2 3">
    <name type="scientific">Acaulospora morrowiae</name>
    <dbReference type="NCBI Taxonomy" id="94023"/>
    <lineage>
        <taxon>Eukaryota</taxon>
        <taxon>Fungi</taxon>
        <taxon>Fungi incertae sedis</taxon>
        <taxon>Mucoromycota</taxon>
        <taxon>Glomeromycotina</taxon>
        <taxon>Glomeromycetes</taxon>
        <taxon>Diversisporales</taxon>
        <taxon>Acaulosporaceae</taxon>
        <taxon>Acaulospora</taxon>
    </lineage>
</organism>
<dbReference type="InterPro" id="IPR006597">
    <property type="entry name" value="Sel1-like"/>
</dbReference>
<dbReference type="GO" id="GO:0004674">
    <property type="term" value="F:protein serine/threonine kinase activity"/>
    <property type="evidence" value="ECO:0007669"/>
    <property type="project" value="UniProtKB-EC"/>
</dbReference>
<dbReference type="GO" id="GO:0016020">
    <property type="term" value="C:membrane"/>
    <property type="evidence" value="ECO:0007669"/>
    <property type="project" value="TreeGrafter"/>
</dbReference>
<protein>
    <submittedName>
        <fullName evidence="2">17528_t:CDS:1</fullName>
    </submittedName>
</protein>
<dbReference type="GO" id="GO:0000407">
    <property type="term" value="C:phagophore assembly site"/>
    <property type="evidence" value="ECO:0007669"/>
    <property type="project" value="TreeGrafter"/>
</dbReference>
<dbReference type="OrthoDB" id="2443699at2759"/>
<dbReference type="GO" id="GO:0005524">
    <property type="term" value="F:ATP binding"/>
    <property type="evidence" value="ECO:0007669"/>
    <property type="project" value="UniProtKB-KW"/>
</dbReference>
<dbReference type="SUPFAM" id="SSF81901">
    <property type="entry name" value="HCP-like"/>
    <property type="match status" value="1"/>
</dbReference>
<gene>
    <name evidence="2" type="ORF">AMORRO_LOCUS4683</name>
</gene>
<dbReference type="InterPro" id="IPR000719">
    <property type="entry name" value="Prot_kinase_dom"/>
</dbReference>
<accession>A0A9N9AI15</accession>
<dbReference type="SMART" id="SM00671">
    <property type="entry name" value="SEL1"/>
    <property type="match status" value="3"/>
</dbReference>
<proteinExistence type="predicted"/>
<dbReference type="InterPro" id="IPR011990">
    <property type="entry name" value="TPR-like_helical_dom_sf"/>
</dbReference>
<dbReference type="Pfam" id="PF00069">
    <property type="entry name" value="Pkinase"/>
    <property type="match status" value="1"/>
</dbReference>
<dbReference type="Proteomes" id="UP000789342">
    <property type="component" value="Unassembled WGS sequence"/>
</dbReference>
<dbReference type="Pfam" id="PF07714">
    <property type="entry name" value="PK_Tyr_Ser-Thr"/>
    <property type="match status" value="1"/>
</dbReference>
<dbReference type="PANTHER" id="PTHR24348">
    <property type="entry name" value="SERINE/THREONINE-PROTEIN KINASE UNC-51-RELATED"/>
    <property type="match status" value="1"/>
</dbReference>
<dbReference type="EMBL" id="CAJVPV010002614">
    <property type="protein sequence ID" value="CAG8531273.1"/>
    <property type="molecule type" value="Genomic_DNA"/>
</dbReference>